<evidence type="ECO:0000313" key="5">
    <source>
        <dbReference type="RefSeq" id="XP_011307668.1"/>
    </source>
</evidence>
<organism evidence="3">
    <name type="scientific">Fopius arisanus</name>
    <dbReference type="NCBI Taxonomy" id="64838"/>
    <lineage>
        <taxon>Eukaryota</taxon>
        <taxon>Metazoa</taxon>
        <taxon>Ecdysozoa</taxon>
        <taxon>Arthropoda</taxon>
        <taxon>Hexapoda</taxon>
        <taxon>Insecta</taxon>
        <taxon>Pterygota</taxon>
        <taxon>Neoptera</taxon>
        <taxon>Endopterygota</taxon>
        <taxon>Hymenoptera</taxon>
        <taxon>Apocrita</taxon>
        <taxon>Ichneumonoidea</taxon>
        <taxon>Braconidae</taxon>
        <taxon>Opiinae</taxon>
        <taxon>Fopius</taxon>
    </lineage>
</organism>
<keyword evidence="2" id="KW-0812">Transmembrane</keyword>
<protein>
    <submittedName>
        <fullName evidence="3">RsmH_1 protein</fullName>
    </submittedName>
</protein>
<feature type="compositionally biased region" description="Basic and acidic residues" evidence="1">
    <location>
        <begin position="394"/>
        <end position="405"/>
    </location>
</feature>
<dbReference type="RefSeq" id="XP_011307668.1">
    <property type="nucleotide sequence ID" value="XM_011309366.1"/>
</dbReference>
<dbReference type="AlphaFoldDB" id="A0A0C9PMJ4"/>
<evidence type="ECO:0000313" key="3">
    <source>
        <dbReference type="EMBL" id="JAG72090.1"/>
    </source>
</evidence>
<sequence length="573" mass="63169">MADSDETVRRILRHLLTNLTSGIITTETTQHLSENSRIYQGNLVPVPSPSPPTMVASAISDSVTISTNPSMAVTSPAVTSTAKPDQHVYNSTGYLVEQDELEYSILAAFSDMQTVFLACFATLVPLIVAVAIVFGVRHAWRKYRHRRNGSDLPWYRGVCSRGDTPDSLNHRPHSGSITIQPATRILSAQDLVNGLDGPRYICETEVMDEVALAASNHEYTSPGNHTSKNANGNIITLTLKNNHLIVETEERAVTMEDNSFVVEVQPKYIRDEVELHTGSTDDVTSGVTDQQALVHREEIPEDSTSEFGTKLFGSTNTGLSQSDLSISSQGSLNRGYRYGNQVEYEPVTFGHTLYGNNYQTEINSQKSEGSKWVEFDKSPDIDKTLLNDTNTSNFEKETDYDKHNNLDTSLDSGSSLEHQDSTDASNSTDTVRSNPNLQVNGATPNKLEGMERKGLINDYKLDSAKPVITGALLKDEGIDENCHDNKRKVGNGTLSPVHRNSKSRELKPEGSVFVPCHKRTSSIPPRLIEDGLDIDRKKGIDIYSQIKTSILPGLSPKFEILQNDVSPIDEKES</sequence>
<evidence type="ECO:0000256" key="1">
    <source>
        <dbReference type="SAM" id="MobiDB-lite"/>
    </source>
</evidence>
<reference evidence="5" key="2">
    <citation type="submission" date="2025-04" db="UniProtKB">
        <authorList>
            <consortium name="RefSeq"/>
        </authorList>
    </citation>
    <scope>IDENTIFICATION</scope>
    <source>
        <strain evidence="5">USDA-PBARC FA_bdor</strain>
        <tissue evidence="5">Whole organism</tissue>
    </source>
</reference>
<keyword evidence="4" id="KW-1185">Reference proteome</keyword>
<feature type="compositionally biased region" description="Low complexity" evidence="1">
    <location>
        <begin position="318"/>
        <end position="332"/>
    </location>
</feature>
<dbReference type="OrthoDB" id="8034296at2759"/>
<name>A0A0C9PMJ4_9HYME</name>
<evidence type="ECO:0000313" key="4">
    <source>
        <dbReference type="Proteomes" id="UP000694866"/>
    </source>
</evidence>
<dbReference type="Proteomes" id="UP000694866">
    <property type="component" value="Unplaced"/>
</dbReference>
<feature type="transmembrane region" description="Helical" evidence="2">
    <location>
        <begin position="115"/>
        <end position="136"/>
    </location>
</feature>
<accession>A0A0C9PMJ4</accession>
<reference evidence="3" key="1">
    <citation type="submission" date="2015-01" db="EMBL/GenBank/DDBJ databases">
        <title>Transcriptome Assembly of Fopius arisanus.</title>
        <authorList>
            <person name="Geib S."/>
        </authorList>
    </citation>
    <scope>NUCLEOTIDE SEQUENCE</scope>
</reference>
<accession>A0A9R1TEP3</accession>
<feature type="region of interest" description="Disordered" evidence="1">
    <location>
        <begin position="381"/>
        <end position="449"/>
    </location>
</feature>
<proteinExistence type="predicted"/>
<keyword evidence="2" id="KW-1133">Transmembrane helix</keyword>
<dbReference type="GeneID" id="105269260"/>
<gene>
    <name evidence="3" type="primary">rsmH_1</name>
    <name evidence="5" type="synonym">LOC105269260</name>
    <name evidence="3" type="ORF">g.33657</name>
</gene>
<dbReference type="KEGG" id="fas:105269260"/>
<feature type="compositionally biased region" description="Polar residues" evidence="1">
    <location>
        <begin position="406"/>
        <end position="443"/>
    </location>
</feature>
<feature type="region of interest" description="Disordered" evidence="1">
    <location>
        <begin position="299"/>
        <end position="332"/>
    </location>
</feature>
<feature type="region of interest" description="Disordered" evidence="1">
    <location>
        <begin position="484"/>
        <end position="509"/>
    </location>
</feature>
<keyword evidence="2" id="KW-0472">Membrane</keyword>
<evidence type="ECO:0000256" key="2">
    <source>
        <dbReference type="SAM" id="Phobius"/>
    </source>
</evidence>
<dbReference type="EMBL" id="GBYB01002323">
    <property type="protein sequence ID" value="JAG72090.1"/>
    <property type="molecule type" value="Transcribed_RNA"/>
</dbReference>